<gene>
    <name evidence="2" type="ORF">ULMA_24520</name>
</gene>
<comment type="caution">
    <text evidence="2">The sequence shown here is derived from an EMBL/GenBank/DDBJ whole genome shotgun (WGS) entry which is preliminary data.</text>
</comment>
<evidence type="ECO:0008006" key="4">
    <source>
        <dbReference type="Google" id="ProtNLM"/>
    </source>
</evidence>
<dbReference type="EMBL" id="BKCG01000007">
    <property type="protein sequence ID" value="GER60344.1"/>
    <property type="molecule type" value="Genomic_DNA"/>
</dbReference>
<reference evidence="2 3" key="1">
    <citation type="submission" date="2019-08" db="EMBL/GenBank/DDBJ databases">
        <title>Draft genome sequence of Ulvibacter marinus type strain NBRC 109484.</title>
        <authorList>
            <person name="Kawano K."/>
            <person name="Ushijima N."/>
            <person name="Kihara M."/>
            <person name="Itoh H."/>
        </authorList>
    </citation>
    <scope>NUCLEOTIDE SEQUENCE [LARGE SCALE GENOMIC DNA]</scope>
    <source>
        <strain evidence="2 3">NBRC 109484</strain>
    </source>
</reference>
<proteinExistence type="predicted"/>
<dbReference type="RefSeq" id="WP_151674784.1">
    <property type="nucleotide sequence ID" value="NZ_BKCG01000007.1"/>
</dbReference>
<feature type="signal peptide" evidence="1">
    <location>
        <begin position="1"/>
        <end position="18"/>
    </location>
</feature>
<accession>A0A5J4IZ64</accession>
<dbReference type="PROSITE" id="PS51257">
    <property type="entry name" value="PROKAR_LIPOPROTEIN"/>
    <property type="match status" value="1"/>
</dbReference>
<feature type="chain" id="PRO_5023890240" description="Rieske domain-containing protein" evidence="1">
    <location>
        <begin position="19"/>
        <end position="145"/>
    </location>
</feature>
<protein>
    <recommendedName>
        <fullName evidence="4">Rieske domain-containing protein</fullName>
    </recommendedName>
</protein>
<sequence>MKKIILLIVLSITLFSCGNDDDGTRFDNPYLLDPLVNITLNLNLPEYNNLNFPGGSIVITQQGLKGVVVYNLNNDLFTAFEITDPNHTPNNCSRMTVLGIEASCPCPDDDNVYNILTGQHKTDPELYPMQMYRIEKSGNTLRITN</sequence>
<evidence type="ECO:0000313" key="2">
    <source>
        <dbReference type="EMBL" id="GER60344.1"/>
    </source>
</evidence>
<evidence type="ECO:0000313" key="3">
    <source>
        <dbReference type="Proteomes" id="UP000326509"/>
    </source>
</evidence>
<keyword evidence="1" id="KW-0732">Signal</keyword>
<dbReference type="AlphaFoldDB" id="A0A5J4IZ64"/>
<dbReference type="Proteomes" id="UP000326509">
    <property type="component" value="Unassembled WGS sequence"/>
</dbReference>
<keyword evidence="3" id="KW-1185">Reference proteome</keyword>
<name>A0A5J4IZ64_9FLAO</name>
<dbReference type="OrthoDB" id="1201186at2"/>
<evidence type="ECO:0000256" key="1">
    <source>
        <dbReference type="SAM" id="SignalP"/>
    </source>
</evidence>
<organism evidence="2 3">
    <name type="scientific">Patiriisocius marinus</name>
    <dbReference type="NCBI Taxonomy" id="1397112"/>
    <lineage>
        <taxon>Bacteria</taxon>
        <taxon>Pseudomonadati</taxon>
        <taxon>Bacteroidota</taxon>
        <taxon>Flavobacteriia</taxon>
        <taxon>Flavobacteriales</taxon>
        <taxon>Flavobacteriaceae</taxon>
        <taxon>Patiriisocius</taxon>
    </lineage>
</organism>